<dbReference type="Proteomes" id="UP000181917">
    <property type="component" value="Unassembled WGS sequence"/>
</dbReference>
<sequence>MAPKRLLPPEEGFPQDLSKVPDTELEILNSRILRQMEREYLQLGLPDPETEFRSEELRVELDARDAKDSVSDEVQPSL</sequence>
<name>A0A1H1E6T1_9MICC</name>
<dbReference type="OrthoDB" id="4950503at2"/>
<dbReference type="KEGG" id="acry:AC20117_03495"/>
<organism evidence="1 2">
    <name type="scientific">Crystallibacter crystallopoietes</name>
    <dbReference type="NCBI Taxonomy" id="37928"/>
    <lineage>
        <taxon>Bacteria</taxon>
        <taxon>Bacillati</taxon>
        <taxon>Actinomycetota</taxon>
        <taxon>Actinomycetes</taxon>
        <taxon>Micrococcales</taxon>
        <taxon>Micrococcaceae</taxon>
        <taxon>Crystallibacter</taxon>
    </lineage>
</organism>
<protein>
    <submittedName>
        <fullName evidence="1">Uncharacterized protein</fullName>
    </submittedName>
</protein>
<gene>
    <name evidence="1" type="ORF">SAMN04489742_2792</name>
</gene>
<dbReference type="AlphaFoldDB" id="A0A1H1E6T1"/>
<dbReference type="RefSeq" id="WP_074700968.1">
    <property type="nucleotide sequence ID" value="NZ_CP018863.1"/>
</dbReference>
<reference evidence="1 2" key="1">
    <citation type="submission" date="2016-10" db="EMBL/GenBank/DDBJ databases">
        <authorList>
            <person name="de Groot N.N."/>
        </authorList>
    </citation>
    <scope>NUCLEOTIDE SEQUENCE [LARGE SCALE GENOMIC DNA]</scope>
    <source>
        <strain evidence="1 2">DSM 20117</strain>
    </source>
</reference>
<evidence type="ECO:0000313" key="2">
    <source>
        <dbReference type="Proteomes" id="UP000181917"/>
    </source>
</evidence>
<evidence type="ECO:0000313" key="1">
    <source>
        <dbReference type="EMBL" id="SDQ84502.1"/>
    </source>
</evidence>
<dbReference type="EMBL" id="FNKH01000002">
    <property type="protein sequence ID" value="SDQ84502.1"/>
    <property type="molecule type" value="Genomic_DNA"/>
</dbReference>
<proteinExistence type="predicted"/>
<accession>A0A1H1E6T1</accession>
<keyword evidence="2" id="KW-1185">Reference proteome</keyword>